<accession>A0A9P5ZID8</accession>
<keyword evidence="2" id="KW-1185">Reference proteome</keyword>
<gene>
    <name evidence="1" type="ORF">BDN71DRAFT_1459005</name>
</gene>
<comment type="caution">
    <text evidence="1">The sequence shown here is derived from an EMBL/GenBank/DDBJ whole genome shotgun (WGS) entry which is preliminary data.</text>
</comment>
<evidence type="ECO:0000313" key="1">
    <source>
        <dbReference type="EMBL" id="KAF9486944.1"/>
    </source>
</evidence>
<evidence type="ECO:0000313" key="2">
    <source>
        <dbReference type="Proteomes" id="UP000807025"/>
    </source>
</evidence>
<dbReference type="EMBL" id="MU154851">
    <property type="protein sequence ID" value="KAF9486944.1"/>
    <property type="molecule type" value="Genomic_DNA"/>
</dbReference>
<dbReference type="AlphaFoldDB" id="A0A9P5ZID8"/>
<proteinExistence type="predicted"/>
<reference evidence="1" key="1">
    <citation type="submission" date="2020-11" db="EMBL/GenBank/DDBJ databases">
        <authorList>
            <consortium name="DOE Joint Genome Institute"/>
            <person name="Ahrendt S."/>
            <person name="Riley R."/>
            <person name="Andreopoulos W."/>
            <person name="Labutti K."/>
            <person name="Pangilinan J."/>
            <person name="Ruiz-Duenas F.J."/>
            <person name="Barrasa J.M."/>
            <person name="Sanchez-Garcia M."/>
            <person name="Camarero S."/>
            <person name="Miyauchi S."/>
            <person name="Serrano A."/>
            <person name="Linde D."/>
            <person name="Babiker R."/>
            <person name="Drula E."/>
            <person name="Ayuso-Fernandez I."/>
            <person name="Pacheco R."/>
            <person name="Padilla G."/>
            <person name="Ferreira P."/>
            <person name="Barriuso J."/>
            <person name="Kellner H."/>
            <person name="Castanera R."/>
            <person name="Alfaro M."/>
            <person name="Ramirez L."/>
            <person name="Pisabarro A.G."/>
            <person name="Kuo A."/>
            <person name="Tritt A."/>
            <person name="Lipzen A."/>
            <person name="He G."/>
            <person name="Yan M."/>
            <person name="Ng V."/>
            <person name="Cullen D."/>
            <person name="Martin F."/>
            <person name="Rosso M.-N."/>
            <person name="Henrissat B."/>
            <person name="Hibbett D."/>
            <person name="Martinez A.T."/>
            <person name="Grigoriev I.V."/>
        </authorList>
    </citation>
    <scope>NUCLEOTIDE SEQUENCE</scope>
    <source>
        <strain evidence="1">ATCC 90797</strain>
    </source>
</reference>
<protein>
    <submittedName>
        <fullName evidence="1">Uncharacterized protein</fullName>
    </submittedName>
</protein>
<name>A0A9P5ZID8_PLEER</name>
<organism evidence="1 2">
    <name type="scientific">Pleurotus eryngii</name>
    <name type="common">Boletus of the steppes</name>
    <dbReference type="NCBI Taxonomy" id="5323"/>
    <lineage>
        <taxon>Eukaryota</taxon>
        <taxon>Fungi</taxon>
        <taxon>Dikarya</taxon>
        <taxon>Basidiomycota</taxon>
        <taxon>Agaricomycotina</taxon>
        <taxon>Agaricomycetes</taxon>
        <taxon>Agaricomycetidae</taxon>
        <taxon>Agaricales</taxon>
        <taxon>Pleurotineae</taxon>
        <taxon>Pleurotaceae</taxon>
        <taxon>Pleurotus</taxon>
    </lineage>
</organism>
<sequence>MSRRADAALRATLLAAIGGLVLLVLCFSHPSPHLFPRSSSRCLMPLPSTVSFQSFRLWSLAWSDWVLRVYAVRLMGGTTQSDALR</sequence>
<dbReference type="Proteomes" id="UP000807025">
    <property type="component" value="Unassembled WGS sequence"/>
</dbReference>